<dbReference type="EMBL" id="CAKLBY020000277">
    <property type="protein sequence ID" value="CAK7942576.1"/>
    <property type="molecule type" value="Genomic_DNA"/>
</dbReference>
<name>A0AAV1V6M4_9STRA</name>
<feature type="region of interest" description="Disordered" evidence="1">
    <location>
        <begin position="17"/>
        <end position="46"/>
    </location>
</feature>
<comment type="caution">
    <text evidence="2">The sequence shown here is derived from an EMBL/GenBank/DDBJ whole genome shotgun (WGS) entry which is preliminary data.</text>
</comment>
<dbReference type="AlphaFoldDB" id="A0AAV1V6M4"/>
<proteinExistence type="predicted"/>
<dbReference type="Proteomes" id="UP001162060">
    <property type="component" value="Unassembled WGS sequence"/>
</dbReference>
<evidence type="ECO:0000256" key="1">
    <source>
        <dbReference type="SAM" id="MobiDB-lite"/>
    </source>
</evidence>
<sequence>MDVTAYKAPQWFEKSRQRQVREVPDSISGKAQPLVQSAEHEDVKSEDRDKFKSKLFAVREEASTPNKIDGRNGLQSTAMLVQSGVEYEDVKSPGWCGLVV</sequence>
<evidence type="ECO:0000313" key="2">
    <source>
        <dbReference type="EMBL" id="CAK7942576.1"/>
    </source>
</evidence>
<organism evidence="2 3">
    <name type="scientific">Peronospora matthiolae</name>
    <dbReference type="NCBI Taxonomy" id="2874970"/>
    <lineage>
        <taxon>Eukaryota</taxon>
        <taxon>Sar</taxon>
        <taxon>Stramenopiles</taxon>
        <taxon>Oomycota</taxon>
        <taxon>Peronosporomycetes</taxon>
        <taxon>Peronosporales</taxon>
        <taxon>Peronosporaceae</taxon>
        <taxon>Peronospora</taxon>
    </lineage>
</organism>
<gene>
    <name evidence="2" type="ORF">PM001_LOCUS27726</name>
</gene>
<reference evidence="2" key="1">
    <citation type="submission" date="2024-01" db="EMBL/GenBank/DDBJ databases">
        <authorList>
            <person name="Webb A."/>
        </authorList>
    </citation>
    <scope>NUCLEOTIDE SEQUENCE</scope>
    <source>
        <strain evidence="2">Pm1</strain>
    </source>
</reference>
<evidence type="ECO:0000313" key="3">
    <source>
        <dbReference type="Proteomes" id="UP001162060"/>
    </source>
</evidence>
<protein>
    <submittedName>
        <fullName evidence="2">Uncharacterized protein</fullName>
    </submittedName>
</protein>
<accession>A0AAV1V6M4</accession>